<dbReference type="Proteomes" id="UP000277580">
    <property type="component" value="Unassembled WGS sequence"/>
</dbReference>
<evidence type="ECO:0000313" key="8">
    <source>
        <dbReference type="EMBL" id="RPB16228.1"/>
    </source>
</evidence>
<evidence type="ECO:0000259" key="7">
    <source>
        <dbReference type="PROSITE" id="PS00624"/>
    </source>
</evidence>
<keyword evidence="4" id="KW-0285">Flavoprotein</keyword>
<keyword evidence="3 4" id="KW-0274">FAD</keyword>
<gene>
    <name evidence="8" type="ORF">P167DRAFT_602854</name>
</gene>
<dbReference type="GO" id="GO:0016614">
    <property type="term" value="F:oxidoreductase activity, acting on CH-OH group of donors"/>
    <property type="evidence" value="ECO:0007669"/>
    <property type="project" value="InterPro"/>
</dbReference>
<dbReference type="Pfam" id="PF05199">
    <property type="entry name" value="GMC_oxred_C"/>
    <property type="match status" value="1"/>
</dbReference>
<evidence type="ECO:0000256" key="5">
    <source>
        <dbReference type="SAM" id="SignalP"/>
    </source>
</evidence>
<organism evidence="8 9">
    <name type="scientific">Morchella conica CCBAS932</name>
    <dbReference type="NCBI Taxonomy" id="1392247"/>
    <lineage>
        <taxon>Eukaryota</taxon>
        <taxon>Fungi</taxon>
        <taxon>Dikarya</taxon>
        <taxon>Ascomycota</taxon>
        <taxon>Pezizomycotina</taxon>
        <taxon>Pezizomycetes</taxon>
        <taxon>Pezizales</taxon>
        <taxon>Morchellaceae</taxon>
        <taxon>Morchella</taxon>
    </lineage>
</organism>
<evidence type="ECO:0000256" key="1">
    <source>
        <dbReference type="ARBA" id="ARBA00010790"/>
    </source>
</evidence>
<evidence type="ECO:0000313" key="9">
    <source>
        <dbReference type="Proteomes" id="UP000277580"/>
    </source>
</evidence>
<dbReference type="GO" id="GO:0050660">
    <property type="term" value="F:flavin adenine dinucleotide binding"/>
    <property type="evidence" value="ECO:0007669"/>
    <property type="project" value="InterPro"/>
</dbReference>
<dbReference type="Gene3D" id="3.50.50.60">
    <property type="entry name" value="FAD/NAD(P)-binding domain"/>
    <property type="match status" value="1"/>
</dbReference>
<feature type="domain" description="Glucose-methanol-choline oxidoreductase N-terminal" evidence="7">
    <location>
        <begin position="296"/>
        <end position="310"/>
    </location>
</feature>
<feature type="active site" description="Proton acceptor" evidence="2">
    <location>
        <position position="585"/>
    </location>
</feature>
<feature type="binding site" evidence="3">
    <location>
        <position position="111"/>
    </location>
    <ligand>
        <name>FAD</name>
        <dbReference type="ChEBI" id="CHEBI:57692"/>
    </ligand>
</feature>
<dbReference type="InterPro" id="IPR007867">
    <property type="entry name" value="GMC_OxRtase_C"/>
</dbReference>
<accession>A0A3N4L3A0</accession>
<dbReference type="GO" id="GO:0044550">
    <property type="term" value="P:secondary metabolite biosynthetic process"/>
    <property type="evidence" value="ECO:0007669"/>
    <property type="project" value="TreeGrafter"/>
</dbReference>
<keyword evidence="9" id="KW-1185">Reference proteome</keyword>
<feature type="domain" description="Glucose-methanol-choline oxidoreductase N-terminal" evidence="6">
    <location>
        <begin position="109"/>
        <end position="132"/>
    </location>
</feature>
<name>A0A3N4L3A0_9PEZI</name>
<keyword evidence="5" id="KW-0732">Signal</keyword>
<dbReference type="Pfam" id="PF00732">
    <property type="entry name" value="GMC_oxred_N"/>
    <property type="match status" value="1"/>
</dbReference>
<evidence type="ECO:0000256" key="4">
    <source>
        <dbReference type="RuleBase" id="RU003968"/>
    </source>
</evidence>
<evidence type="ECO:0000256" key="2">
    <source>
        <dbReference type="PIRSR" id="PIRSR000137-1"/>
    </source>
</evidence>
<dbReference type="OrthoDB" id="269227at2759"/>
<dbReference type="InterPro" id="IPR000172">
    <property type="entry name" value="GMC_OxRdtase_N"/>
</dbReference>
<feature type="signal peptide" evidence="5">
    <location>
        <begin position="1"/>
        <end position="18"/>
    </location>
</feature>
<dbReference type="PANTHER" id="PTHR11552:SF115">
    <property type="entry name" value="DEHYDROGENASE XPTC-RELATED"/>
    <property type="match status" value="1"/>
</dbReference>
<dbReference type="PROSITE" id="PS00624">
    <property type="entry name" value="GMC_OXRED_2"/>
    <property type="match status" value="1"/>
</dbReference>
<evidence type="ECO:0000259" key="6">
    <source>
        <dbReference type="PROSITE" id="PS00623"/>
    </source>
</evidence>
<dbReference type="SUPFAM" id="SSF54373">
    <property type="entry name" value="FAD-linked reductases, C-terminal domain"/>
    <property type="match status" value="1"/>
</dbReference>
<dbReference type="InterPro" id="IPR036188">
    <property type="entry name" value="FAD/NAD-bd_sf"/>
</dbReference>
<dbReference type="InParanoid" id="A0A3N4L3A0"/>
<dbReference type="InterPro" id="IPR012132">
    <property type="entry name" value="GMC_OxRdtase"/>
</dbReference>
<dbReference type="PROSITE" id="PS00623">
    <property type="entry name" value="GMC_OXRED_1"/>
    <property type="match status" value="1"/>
</dbReference>
<dbReference type="PANTHER" id="PTHR11552">
    <property type="entry name" value="GLUCOSE-METHANOL-CHOLINE GMC OXIDOREDUCTASE"/>
    <property type="match status" value="1"/>
</dbReference>
<dbReference type="STRING" id="1392247.A0A3N4L3A0"/>
<dbReference type="AlphaFoldDB" id="A0A3N4L3A0"/>
<dbReference type="SUPFAM" id="SSF51905">
    <property type="entry name" value="FAD/NAD(P)-binding domain"/>
    <property type="match status" value="1"/>
</dbReference>
<sequence length="605" mass="65062">MLWSHISLLSVAVTTASAYLLIERREDLLDQYDYVIIGGGLSGLVVANRLTEDLATTVLVIEAGELDKHEDSIYVPGDVGATLGTSYDWQVPTVPQDVLVNGNITIPLGKVVGGSSALNGMLFHRGSPADYDLWEALGNEGWGWEGLLPYFIKSETFTPPSDELVSEFGITYDESVHGFNGSVHASYPPFIYNQTKNFIKAMNQLGVQTSNDQASSAVGVFYLPNSLNPITMTRSFTRPDDHDVAVERANYHLLAGNQVTKILTEDAVAYGVEYSAGSNQPRYIVNATVEVVVAAGAVHTPQLLQLSGIGPRTLLEELGVEVVSDLPGVGSNFQDHPSLIVPYSFTGLAFSPQNLTSNATLAAYYRELYNLSKTGPYTVSAGNALAFISTNSFTNKTSELVAEGRNQNETYLSPGADPGVTAGYKKQRDLLLDIWGSSDAATIEYSVGSAGPLVISLSHALSRGDIRASSLDPFSPPSVDWRAFENPLDMELMIDAFRAGRRLMQTPAMTELGAIEATTGNLTTDEQIVDYLKKTMSPSFSHVCCTSPMMPKEIGGVVDEELRVFGVSGLRVIDAGVVPVVPAAHLQATIYAVAEKAADLIKSSR</sequence>
<protein>
    <submittedName>
        <fullName evidence="8">GMC oxidoreductase</fullName>
    </submittedName>
</protein>
<comment type="cofactor">
    <cofactor evidence="3">
        <name>FAD</name>
        <dbReference type="ChEBI" id="CHEBI:57692"/>
    </cofactor>
</comment>
<feature type="active site" description="Proton donor" evidence="2">
    <location>
        <position position="542"/>
    </location>
</feature>
<reference evidence="8 9" key="1">
    <citation type="journal article" date="2018" name="Nat. Ecol. Evol.">
        <title>Pezizomycetes genomes reveal the molecular basis of ectomycorrhizal truffle lifestyle.</title>
        <authorList>
            <person name="Murat C."/>
            <person name="Payen T."/>
            <person name="Noel B."/>
            <person name="Kuo A."/>
            <person name="Morin E."/>
            <person name="Chen J."/>
            <person name="Kohler A."/>
            <person name="Krizsan K."/>
            <person name="Balestrini R."/>
            <person name="Da Silva C."/>
            <person name="Montanini B."/>
            <person name="Hainaut M."/>
            <person name="Levati E."/>
            <person name="Barry K.W."/>
            <person name="Belfiori B."/>
            <person name="Cichocki N."/>
            <person name="Clum A."/>
            <person name="Dockter R.B."/>
            <person name="Fauchery L."/>
            <person name="Guy J."/>
            <person name="Iotti M."/>
            <person name="Le Tacon F."/>
            <person name="Lindquist E.A."/>
            <person name="Lipzen A."/>
            <person name="Malagnac F."/>
            <person name="Mello A."/>
            <person name="Molinier V."/>
            <person name="Miyauchi S."/>
            <person name="Poulain J."/>
            <person name="Riccioni C."/>
            <person name="Rubini A."/>
            <person name="Sitrit Y."/>
            <person name="Splivallo R."/>
            <person name="Traeger S."/>
            <person name="Wang M."/>
            <person name="Zifcakova L."/>
            <person name="Wipf D."/>
            <person name="Zambonelli A."/>
            <person name="Paolocci F."/>
            <person name="Nowrousian M."/>
            <person name="Ottonello S."/>
            <person name="Baldrian P."/>
            <person name="Spatafora J.W."/>
            <person name="Henrissat B."/>
            <person name="Nagy L.G."/>
            <person name="Aury J.M."/>
            <person name="Wincker P."/>
            <person name="Grigoriev I.V."/>
            <person name="Bonfante P."/>
            <person name="Martin F.M."/>
        </authorList>
    </citation>
    <scope>NUCLEOTIDE SEQUENCE [LARGE SCALE GENOMIC DNA]</scope>
    <source>
        <strain evidence="8 9">CCBAS932</strain>
    </source>
</reference>
<dbReference type="Gene3D" id="3.30.560.10">
    <property type="entry name" value="Glucose Oxidase, domain 3"/>
    <property type="match status" value="1"/>
</dbReference>
<evidence type="ECO:0000256" key="3">
    <source>
        <dbReference type="PIRSR" id="PIRSR000137-2"/>
    </source>
</evidence>
<proteinExistence type="inferred from homology"/>
<comment type="similarity">
    <text evidence="1 4">Belongs to the GMC oxidoreductase family.</text>
</comment>
<feature type="binding site" evidence="3">
    <location>
        <position position="259"/>
    </location>
    <ligand>
        <name>FAD</name>
        <dbReference type="ChEBI" id="CHEBI:57692"/>
    </ligand>
</feature>
<feature type="chain" id="PRO_5018243304" evidence="5">
    <location>
        <begin position="19"/>
        <end position="605"/>
    </location>
</feature>
<dbReference type="PIRSF" id="PIRSF000137">
    <property type="entry name" value="Alcohol_oxidase"/>
    <property type="match status" value="1"/>
</dbReference>
<dbReference type="EMBL" id="ML119110">
    <property type="protein sequence ID" value="RPB16228.1"/>
    <property type="molecule type" value="Genomic_DNA"/>
</dbReference>